<comment type="catalytic activity">
    <reaction evidence="9">
        <text>Cu(+)(in) + ATP + H2O = Cu(+)(out) + ADP + phosphate + H(+)</text>
        <dbReference type="Rhea" id="RHEA:25792"/>
        <dbReference type="ChEBI" id="CHEBI:15377"/>
        <dbReference type="ChEBI" id="CHEBI:15378"/>
        <dbReference type="ChEBI" id="CHEBI:30616"/>
        <dbReference type="ChEBI" id="CHEBI:43474"/>
        <dbReference type="ChEBI" id="CHEBI:49552"/>
        <dbReference type="ChEBI" id="CHEBI:456216"/>
        <dbReference type="EC" id="7.2.2.8"/>
    </reaction>
</comment>
<dbReference type="InterPro" id="IPR023214">
    <property type="entry name" value="HAD_sf"/>
</dbReference>
<evidence type="ECO:0000313" key="11">
    <source>
        <dbReference type="Proteomes" id="UP000680304"/>
    </source>
</evidence>
<keyword evidence="6" id="KW-1133">Transmembrane helix</keyword>
<organism evidence="10 11">
    <name type="scientific">Paenibacillus cisolokensis</name>
    <dbReference type="NCBI Taxonomy" id="1658519"/>
    <lineage>
        <taxon>Bacteria</taxon>
        <taxon>Bacillati</taxon>
        <taxon>Bacillota</taxon>
        <taxon>Bacilli</taxon>
        <taxon>Bacillales</taxon>
        <taxon>Paenibacillaceae</taxon>
        <taxon>Paenibacillus</taxon>
    </lineage>
</organism>
<dbReference type="NCBIfam" id="TIGR01494">
    <property type="entry name" value="ATPase_P-type"/>
    <property type="match status" value="1"/>
</dbReference>
<evidence type="ECO:0000256" key="9">
    <source>
        <dbReference type="ARBA" id="ARBA00049289"/>
    </source>
</evidence>
<evidence type="ECO:0000256" key="6">
    <source>
        <dbReference type="ARBA" id="ARBA00022989"/>
    </source>
</evidence>
<dbReference type="Proteomes" id="UP000680304">
    <property type="component" value="Unassembled WGS sequence"/>
</dbReference>
<dbReference type="PANTHER" id="PTHR43520:SF8">
    <property type="entry name" value="P-TYPE CU(+) TRANSPORTER"/>
    <property type="match status" value="1"/>
</dbReference>
<keyword evidence="8" id="KW-0472">Membrane</keyword>
<keyword evidence="3" id="KW-0812">Transmembrane</keyword>
<evidence type="ECO:0000313" key="10">
    <source>
        <dbReference type="EMBL" id="GIQ66533.1"/>
    </source>
</evidence>
<keyword evidence="4" id="KW-0813">Transport</keyword>
<dbReference type="Pfam" id="PF00702">
    <property type="entry name" value="Hydrolase"/>
    <property type="match status" value="1"/>
</dbReference>
<evidence type="ECO:0000256" key="1">
    <source>
        <dbReference type="ARBA" id="ARBA00004370"/>
    </source>
</evidence>
<dbReference type="InterPro" id="IPR001757">
    <property type="entry name" value="P_typ_ATPase"/>
</dbReference>
<dbReference type="EMBL" id="BOVJ01000189">
    <property type="protein sequence ID" value="GIQ66533.1"/>
    <property type="molecule type" value="Genomic_DNA"/>
</dbReference>
<dbReference type="SUPFAM" id="SSF56784">
    <property type="entry name" value="HAD-like"/>
    <property type="match status" value="1"/>
</dbReference>
<dbReference type="PANTHER" id="PTHR43520">
    <property type="entry name" value="ATP7, ISOFORM B"/>
    <property type="match status" value="1"/>
</dbReference>
<keyword evidence="7" id="KW-0186">Copper</keyword>
<evidence type="ECO:0000256" key="3">
    <source>
        <dbReference type="ARBA" id="ARBA00022692"/>
    </source>
</evidence>
<dbReference type="InterPro" id="IPR023299">
    <property type="entry name" value="ATPase_P-typ_cyto_dom_N"/>
</dbReference>
<keyword evidence="11" id="KW-1185">Reference proteome</keyword>
<keyword evidence="4" id="KW-0187">Copper transport</keyword>
<accession>A0ABQ4NE63</accession>
<evidence type="ECO:0000256" key="7">
    <source>
        <dbReference type="ARBA" id="ARBA00023008"/>
    </source>
</evidence>
<evidence type="ECO:0000256" key="4">
    <source>
        <dbReference type="ARBA" id="ARBA00022796"/>
    </source>
</evidence>
<keyword evidence="5" id="KW-1278">Translocase</keyword>
<dbReference type="Gene3D" id="3.40.1110.10">
    <property type="entry name" value="Calcium-transporting ATPase, cytoplasmic domain N"/>
    <property type="match status" value="1"/>
</dbReference>
<evidence type="ECO:0000256" key="2">
    <source>
        <dbReference type="ARBA" id="ARBA00012517"/>
    </source>
</evidence>
<dbReference type="InterPro" id="IPR036412">
    <property type="entry name" value="HAD-like_sf"/>
</dbReference>
<protein>
    <recommendedName>
        <fullName evidence="2">P-type Cu(+) transporter</fullName>
        <ecNumber evidence="2">7.2.2.8</ecNumber>
    </recommendedName>
</protein>
<dbReference type="Gene3D" id="3.40.50.1000">
    <property type="entry name" value="HAD superfamily/HAD-like"/>
    <property type="match status" value="1"/>
</dbReference>
<evidence type="ECO:0000256" key="8">
    <source>
        <dbReference type="ARBA" id="ARBA00023136"/>
    </source>
</evidence>
<name>A0ABQ4NE63_9BACL</name>
<sequence length="119" mass="13515">MLVAIDGRYAGMVAVADTVKETSKAAVGRLKEMGIQVIMMTGDNERTARAIAAQVGIEHVRTEVLPEEKAEQVRKLQAEGKRLPWSETALTMRRRWRRPISAWRSARGRTSRWKRPTSR</sequence>
<dbReference type="EC" id="7.2.2.8" evidence="2"/>
<gene>
    <name evidence="10" type="ORF">PACILC2_51010</name>
</gene>
<comment type="caution">
    <text evidence="10">The sequence shown here is derived from an EMBL/GenBank/DDBJ whole genome shotgun (WGS) entry which is preliminary data.</text>
</comment>
<evidence type="ECO:0000256" key="5">
    <source>
        <dbReference type="ARBA" id="ARBA00022967"/>
    </source>
</evidence>
<keyword evidence="4" id="KW-0406">Ion transport</keyword>
<proteinExistence type="predicted"/>
<reference evidence="10 11" key="1">
    <citation type="submission" date="2021-04" db="EMBL/GenBank/DDBJ databases">
        <title>Draft genome sequence of Paenibacillus cisolokensis, LC2-13A.</title>
        <authorList>
            <person name="Uke A."/>
            <person name="Chhe C."/>
            <person name="Baramee S."/>
            <person name="Kosugi A."/>
        </authorList>
    </citation>
    <scope>NUCLEOTIDE SEQUENCE [LARGE SCALE GENOMIC DNA]</scope>
    <source>
        <strain evidence="10 11">LC2-13A</strain>
    </source>
</reference>
<comment type="subcellular location">
    <subcellularLocation>
        <location evidence="1">Membrane</location>
    </subcellularLocation>
</comment>